<proteinExistence type="predicted"/>
<organism evidence="1 2">
    <name type="scientific">Dysosmobacter segnis</name>
    <dbReference type="NCBI Taxonomy" id="2763042"/>
    <lineage>
        <taxon>Bacteria</taxon>
        <taxon>Bacillati</taxon>
        <taxon>Bacillota</taxon>
        <taxon>Clostridia</taxon>
        <taxon>Eubacteriales</taxon>
        <taxon>Oscillospiraceae</taxon>
        <taxon>Dysosmobacter</taxon>
    </lineage>
</organism>
<dbReference type="Proteomes" id="UP000620327">
    <property type="component" value="Unassembled WGS sequence"/>
</dbReference>
<evidence type="ECO:0000313" key="1">
    <source>
        <dbReference type="EMBL" id="MBC5771664.1"/>
    </source>
</evidence>
<dbReference type="RefSeq" id="WP_187015856.1">
    <property type="nucleotide sequence ID" value="NZ_JACOQI010000020.1"/>
</dbReference>
<sequence>MSKKCVCGNEMFTVFMCRKCEHLLYVEEDENFPQKLGKIAAKSCPCCGEQDEGLWRLLGRAEGFEGTIFVEEQDDE</sequence>
<reference evidence="1" key="1">
    <citation type="submission" date="2020-08" db="EMBL/GenBank/DDBJ databases">
        <title>Genome public.</title>
        <authorList>
            <person name="Liu C."/>
            <person name="Sun Q."/>
        </authorList>
    </citation>
    <scope>NUCLEOTIDE SEQUENCE</scope>
    <source>
        <strain evidence="1">BX15</strain>
    </source>
</reference>
<dbReference type="EMBL" id="JACOQI010000020">
    <property type="protein sequence ID" value="MBC5771664.1"/>
    <property type="molecule type" value="Genomic_DNA"/>
</dbReference>
<dbReference type="AlphaFoldDB" id="A0A923S8C0"/>
<accession>A0A923S8C0</accession>
<gene>
    <name evidence="1" type="ORF">H8Z83_15290</name>
</gene>
<keyword evidence="2" id="KW-1185">Reference proteome</keyword>
<evidence type="ECO:0000313" key="2">
    <source>
        <dbReference type="Proteomes" id="UP000620327"/>
    </source>
</evidence>
<protein>
    <submittedName>
        <fullName evidence="1">Uncharacterized protein</fullName>
    </submittedName>
</protein>
<comment type="caution">
    <text evidence="1">The sequence shown here is derived from an EMBL/GenBank/DDBJ whole genome shotgun (WGS) entry which is preliminary data.</text>
</comment>
<name>A0A923S8C0_9FIRM</name>